<name>A0ACC2R2J5_9NEOP</name>
<sequence length="725" mass="80482">MPRAAPLSRAALLVLGALLHRSVLADQLCDTMHYGNETQFALNRGVLRVDPGMFTLEISEPHVCSNSEAVGLKVTACDEGHAPRVMLLDATHGVVVRAASPTHAAQVYVTMYCATDTGDADMDSPAEVQSYLGEASFQSSSVPTPVSTPDSLLLLEVEPSSSTNEHWAPVALESRFSSHLNGPPKPTSLLSRIKDLWQDHTVPLLGQFKSHLSPDGTSSNLVGNPTSSPTDTSSSSVAKRLIDLQPLQPPKMVGDRSPWWKQRPTRRPSSPWLQLRSLFDKKTRKSMSQSGTDPWTPYDGDDPLSLHWTEEPTDSNYEYTEGSPPAPYAKGYPKQNEGANPLSSRQSKSSIKHDSKKHTRYVPPIHEEDPALLLEWKNRLDSQAPLPKLLLLLQENPTPDQRTCEHSVEDTEPWWMNKQNKEIGEEGIPWEPDYLSDYTADDGDTWSDVTEPSTDDKTPHHANVPRAPQLQPSSGHQAPAPQKYLYYSPSPLTERPLLTPAVHHSLSWTKSSNGAPHKSPMMIKQPFSKKVLEPQEHTPSLGYGIAHDTAFAPYYPQPAYTHYPSNYYPSKPELPPGPAFVAEHILPSNSHYASEPTYPSEPSYASDSLTPAESYSSSEPDYPSEPYLSPEHQYPSKPHQSSKPRAPLKPRYPTNGHIASESHLPAQSHSPKKLPFPSKPSKPHHHSKPQHTPKNQHSSSPWNFLSELLLSHPTFRDSTHVIRIR</sequence>
<protein>
    <submittedName>
        <fullName evidence="1">Uncharacterized protein</fullName>
    </submittedName>
</protein>
<proteinExistence type="predicted"/>
<accession>A0ACC2R2J5</accession>
<evidence type="ECO:0000313" key="2">
    <source>
        <dbReference type="Proteomes" id="UP001231649"/>
    </source>
</evidence>
<comment type="caution">
    <text evidence="1">The sequence shown here is derived from an EMBL/GenBank/DDBJ whole genome shotgun (WGS) entry which is preliminary data.</text>
</comment>
<reference evidence="1" key="1">
    <citation type="submission" date="2023-03" db="EMBL/GenBank/DDBJ databases">
        <title>Chromosome-level genomes of two armyworms, Mythimna separata and Mythimna loreyi, provide insights into the biosynthesis and reception of sex pheromones.</title>
        <authorList>
            <person name="Zhao H."/>
        </authorList>
    </citation>
    <scope>NUCLEOTIDE SEQUENCE</scope>
    <source>
        <strain evidence="1">BeijingLab</strain>
    </source>
</reference>
<dbReference type="EMBL" id="CM056786">
    <property type="protein sequence ID" value="KAJ8729774.1"/>
    <property type="molecule type" value="Genomic_DNA"/>
</dbReference>
<dbReference type="Proteomes" id="UP001231649">
    <property type="component" value="Chromosome 10"/>
</dbReference>
<keyword evidence="2" id="KW-1185">Reference proteome</keyword>
<organism evidence="1 2">
    <name type="scientific">Mythimna loreyi</name>
    <dbReference type="NCBI Taxonomy" id="667449"/>
    <lineage>
        <taxon>Eukaryota</taxon>
        <taxon>Metazoa</taxon>
        <taxon>Ecdysozoa</taxon>
        <taxon>Arthropoda</taxon>
        <taxon>Hexapoda</taxon>
        <taxon>Insecta</taxon>
        <taxon>Pterygota</taxon>
        <taxon>Neoptera</taxon>
        <taxon>Endopterygota</taxon>
        <taxon>Lepidoptera</taxon>
        <taxon>Glossata</taxon>
        <taxon>Ditrysia</taxon>
        <taxon>Noctuoidea</taxon>
        <taxon>Noctuidae</taxon>
        <taxon>Noctuinae</taxon>
        <taxon>Hadenini</taxon>
        <taxon>Mythimna</taxon>
    </lineage>
</organism>
<gene>
    <name evidence="1" type="ORF">PYW08_001355</name>
</gene>
<evidence type="ECO:0000313" key="1">
    <source>
        <dbReference type="EMBL" id="KAJ8729774.1"/>
    </source>
</evidence>